<dbReference type="SUPFAM" id="SSF109998">
    <property type="entry name" value="Triger factor/SurA peptide-binding domain-like"/>
    <property type="match status" value="1"/>
</dbReference>
<feature type="region of interest" description="Disordered" evidence="1">
    <location>
        <begin position="1"/>
        <end position="24"/>
    </location>
</feature>
<feature type="region of interest" description="Disordered" evidence="1">
    <location>
        <begin position="398"/>
        <end position="439"/>
    </location>
</feature>
<keyword evidence="2" id="KW-1133">Transmembrane helix</keyword>
<dbReference type="AlphaFoldDB" id="A0A7W8HB78"/>
<dbReference type="RefSeq" id="WP_183774798.1">
    <property type="nucleotide sequence ID" value="NZ_JACHFW010000009.1"/>
</dbReference>
<reference evidence="3 4" key="1">
    <citation type="submission" date="2020-08" db="EMBL/GenBank/DDBJ databases">
        <title>Genomic Encyclopedia of Type Strains, Phase IV (KMG-IV): sequencing the most valuable type-strain genomes for metagenomic binning, comparative biology and taxonomic classification.</title>
        <authorList>
            <person name="Goeker M."/>
        </authorList>
    </citation>
    <scope>NUCLEOTIDE SEQUENCE [LARGE SCALE GENOMIC DNA]</scope>
    <source>
        <strain evidence="3 4">DSM 106146</strain>
    </source>
</reference>
<dbReference type="Proteomes" id="UP000543642">
    <property type="component" value="Unassembled WGS sequence"/>
</dbReference>
<gene>
    <name evidence="3" type="ORF">HNP82_002307</name>
</gene>
<feature type="compositionally biased region" description="Acidic residues" evidence="1">
    <location>
        <begin position="428"/>
        <end position="439"/>
    </location>
</feature>
<accession>A0A7W8HB78</accession>
<feature type="compositionally biased region" description="Acidic residues" evidence="1">
    <location>
        <begin position="398"/>
        <end position="408"/>
    </location>
</feature>
<organism evidence="3 4">
    <name type="scientific">Catenibacillus scindens</name>
    <dbReference type="NCBI Taxonomy" id="673271"/>
    <lineage>
        <taxon>Bacteria</taxon>
        <taxon>Bacillati</taxon>
        <taxon>Bacillota</taxon>
        <taxon>Clostridia</taxon>
        <taxon>Lachnospirales</taxon>
        <taxon>Lachnospiraceae</taxon>
        <taxon>Catenibacillus</taxon>
    </lineage>
</organism>
<feature type="transmembrane region" description="Helical" evidence="2">
    <location>
        <begin position="31"/>
        <end position="53"/>
    </location>
</feature>
<proteinExistence type="predicted"/>
<evidence type="ECO:0000313" key="3">
    <source>
        <dbReference type="EMBL" id="MBB5265168.1"/>
    </source>
</evidence>
<sequence>MGTSSKANHSSVFGAGASGNRKKGTEQKKDWTFWFIVGVIVVFAVVVVCVYFVKRYNALDRTYIKVGDHEVTKVEFDYYYNTITNNFLSQNSDSLLFMGLDTSSPLDEQAYIYDSNMTWADYFTQNAVSAIQTVKALNDDAAAQGFEYDVTSDYDTYMSAIDSTISSQGVSASYYYEHAFGEFATEKRIEPFVKEYLTYEAYYNQLIEDNAATDEEVQEAYEADPESYDTIDYRLYSMPADVEDDATDEEREAALDEVEERANEMADRFSDGEDWRELCYEYARESAKDSYDPENESDPTVVTGGTSATISSNYFDWLSDDSRQANDIMVYRDESNDACFIVVFDSKTPYDLETDSSDIAGTLATERVTEYINGLLGDYEVIDDGHHLNYLYINDETDTSDTADTEETADSKETSDTQNQTVDSSASETEETETLVESE</sequence>
<comment type="caution">
    <text evidence="3">The sequence shown here is derived from an EMBL/GenBank/DDBJ whole genome shotgun (WGS) entry which is preliminary data.</text>
</comment>
<keyword evidence="4" id="KW-1185">Reference proteome</keyword>
<dbReference type="EMBL" id="JACHFW010000009">
    <property type="protein sequence ID" value="MBB5265168.1"/>
    <property type="molecule type" value="Genomic_DNA"/>
</dbReference>
<evidence type="ECO:0000256" key="2">
    <source>
        <dbReference type="SAM" id="Phobius"/>
    </source>
</evidence>
<keyword evidence="2" id="KW-0472">Membrane</keyword>
<feature type="compositionally biased region" description="Polar residues" evidence="1">
    <location>
        <begin position="1"/>
        <end position="11"/>
    </location>
</feature>
<evidence type="ECO:0000313" key="4">
    <source>
        <dbReference type="Proteomes" id="UP000543642"/>
    </source>
</evidence>
<dbReference type="InterPro" id="IPR027304">
    <property type="entry name" value="Trigger_fact/SurA_dom_sf"/>
</dbReference>
<name>A0A7W8HB78_9FIRM</name>
<evidence type="ECO:0000256" key="1">
    <source>
        <dbReference type="SAM" id="MobiDB-lite"/>
    </source>
</evidence>
<keyword evidence="2" id="KW-0812">Transmembrane</keyword>
<protein>
    <submittedName>
        <fullName evidence="3">Pyrroloquinoline quinone (PQQ) biosynthesis protein C</fullName>
    </submittedName>
</protein>